<proteinExistence type="inferred from homology"/>
<feature type="domain" description="AP complex mu/sigma subunit" evidence="13">
    <location>
        <begin position="6"/>
        <end position="136"/>
    </location>
</feature>
<evidence type="ECO:0000256" key="9">
    <source>
        <dbReference type="ARBA" id="ARBA00023034"/>
    </source>
</evidence>
<evidence type="ECO:0000256" key="8">
    <source>
        <dbReference type="ARBA" id="ARBA00022927"/>
    </source>
</evidence>
<dbReference type="GO" id="GO:0030126">
    <property type="term" value="C:COPI vesicle coat"/>
    <property type="evidence" value="ECO:0007669"/>
    <property type="project" value="InterPro"/>
</dbReference>
<dbReference type="Gene3D" id="3.30.450.60">
    <property type="match status" value="1"/>
</dbReference>
<sequence>MDLLYQVKAVIIMDTNGKRICSTFYDQDSEELKNEKSRRDFELKLHQKSKGTNSVGCKTGDVVVFVVGKNNDSLNELALADVLQALLNCMRRVCQTEESNYISKKGLLSNYSTLVMYIDEVISDGIIFEVDEEIIAGRTPVSDQSLTDLNNAIETAKEKFALFTGEHSKCPCNLII</sequence>
<evidence type="ECO:0000256" key="11">
    <source>
        <dbReference type="ARBA" id="ARBA00023329"/>
    </source>
</evidence>
<dbReference type="RefSeq" id="XP_004359393.1">
    <property type="nucleotide sequence ID" value="XM_004359336.1"/>
</dbReference>
<dbReference type="STRING" id="1054147.F4PSR5"/>
<dbReference type="GeneID" id="14872966"/>
<evidence type="ECO:0000256" key="1">
    <source>
        <dbReference type="ARBA" id="ARBA00004255"/>
    </source>
</evidence>
<keyword evidence="11" id="KW-0968">Cytoplasmic vesicle</keyword>
<evidence type="ECO:0000256" key="12">
    <source>
        <dbReference type="ARBA" id="ARBA00045555"/>
    </source>
</evidence>
<dbReference type="OrthoDB" id="10249988at2759"/>
<comment type="similarity">
    <text evidence="3">Belongs to the adaptor complexes small subunit family.</text>
</comment>
<dbReference type="PANTHER" id="PTHR11043">
    <property type="entry name" value="ZETA-COAT PROTEIN"/>
    <property type="match status" value="1"/>
</dbReference>
<gene>
    <name evidence="14" type="ORF">DFA_01429</name>
</gene>
<evidence type="ECO:0000256" key="10">
    <source>
        <dbReference type="ARBA" id="ARBA00023136"/>
    </source>
</evidence>
<dbReference type="GO" id="GO:0006891">
    <property type="term" value="P:intra-Golgi vesicle-mediated transport"/>
    <property type="evidence" value="ECO:0007669"/>
    <property type="project" value="TreeGrafter"/>
</dbReference>
<evidence type="ECO:0000256" key="7">
    <source>
        <dbReference type="ARBA" id="ARBA00022892"/>
    </source>
</evidence>
<dbReference type="OMA" id="VATHTIC"/>
<keyword evidence="15" id="KW-1185">Reference proteome</keyword>
<dbReference type="GO" id="GO:0006890">
    <property type="term" value="P:retrograde vesicle-mediated transport, Golgi to endoplasmic reticulum"/>
    <property type="evidence" value="ECO:0007669"/>
    <property type="project" value="InterPro"/>
</dbReference>
<dbReference type="Pfam" id="PF01217">
    <property type="entry name" value="Clat_adaptor_s"/>
    <property type="match status" value="1"/>
</dbReference>
<dbReference type="InterPro" id="IPR022775">
    <property type="entry name" value="AP_mu_sigma_su"/>
</dbReference>
<evidence type="ECO:0000256" key="3">
    <source>
        <dbReference type="ARBA" id="ARBA00006972"/>
    </source>
</evidence>
<comment type="subunit">
    <text evidence="4">Oligomeric complex that consists of at least the alpha, beta, beta', gamma, delta, epsilon and zeta subunits.</text>
</comment>
<dbReference type="PANTHER" id="PTHR11043:SF0">
    <property type="entry name" value="COATOMER SUBUNIT ZETA"/>
    <property type="match status" value="1"/>
</dbReference>
<dbReference type="SUPFAM" id="SSF64356">
    <property type="entry name" value="SNARE-like"/>
    <property type="match status" value="1"/>
</dbReference>
<reference evidence="15" key="1">
    <citation type="journal article" date="2011" name="Genome Res.">
        <title>Phylogeny-wide analysis of social amoeba genomes highlights ancient origins for complex intercellular communication.</title>
        <authorList>
            <person name="Heidel A.J."/>
            <person name="Lawal H.M."/>
            <person name="Felder M."/>
            <person name="Schilde C."/>
            <person name="Helps N.R."/>
            <person name="Tunggal B."/>
            <person name="Rivero F."/>
            <person name="John U."/>
            <person name="Schleicher M."/>
            <person name="Eichinger L."/>
            <person name="Platzer M."/>
            <person name="Noegel A.A."/>
            <person name="Schaap P."/>
            <person name="Gloeckner G."/>
        </authorList>
    </citation>
    <scope>NUCLEOTIDE SEQUENCE [LARGE SCALE GENOMIC DNA]</scope>
    <source>
        <strain evidence="15">SH3</strain>
    </source>
</reference>
<dbReference type="GO" id="GO:0000139">
    <property type="term" value="C:Golgi membrane"/>
    <property type="evidence" value="ECO:0007669"/>
    <property type="project" value="UniProtKB-SubCell"/>
</dbReference>
<evidence type="ECO:0000313" key="15">
    <source>
        <dbReference type="Proteomes" id="UP000007797"/>
    </source>
</evidence>
<keyword evidence="8" id="KW-0653">Protein transport</keyword>
<dbReference type="InterPro" id="IPR011012">
    <property type="entry name" value="Longin-like_dom_sf"/>
</dbReference>
<evidence type="ECO:0000259" key="13">
    <source>
        <dbReference type="Pfam" id="PF01217"/>
    </source>
</evidence>
<keyword evidence="7" id="KW-0931">ER-Golgi transport</keyword>
<comment type="subcellular location">
    <subcellularLocation>
        <location evidence="2">Cytoplasmic vesicle</location>
        <location evidence="2">COPI-coated vesicle membrane</location>
        <topology evidence="2">Peripheral membrane protein</topology>
        <orientation evidence="2">Cytoplasmic side</orientation>
    </subcellularLocation>
    <subcellularLocation>
        <location evidence="1">Golgi apparatus membrane</location>
        <topology evidence="1">Peripheral membrane protein</topology>
        <orientation evidence="1">Cytoplasmic side</orientation>
    </subcellularLocation>
</comment>
<keyword evidence="10" id="KW-0472">Membrane</keyword>
<dbReference type="Proteomes" id="UP000007797">
    <property type="component" value="Unassembled WGS sequence"/>
</dbReference>
<keyword evidence="5" id="KW-0813">Transport</keyword>
<evidence type="ECO:0000256" key="2">
    <source>
        <dbReference type="ARBA" id="ARBA00004347"/>
    </source>
</evidence>
<dbReference type="KEGG" id="dfa:DFA_01429"/>
<evidence type="ECO:0000256" key="6">
    <source>
        <dbReference type="ARBA" id="ARBA00022490"/>
    </source>
</evidence>
<dbReference type="AlphaFoldDB" id="F4PSR5"/>
<name>F4PSR5_CACFS</name>
<accession>F4PSR5</accession>
<keyword evidence="6" id="KW-0963">Cytoplasm</keyword>
<evidence type="ECO:0000313" key="14">
    <source>
        <dbReference type="EMBL" id="EGG21543.1"/>
    </source>
</evidence>
<dbReference type="GO" id="GO:0006886">
    <property type="term" value="P:intracellular protein transport"/>
    <property type="evidence" value="ECO:0007669"/>
    <property type="project" value="TreeGrafter"/>
</dbReference>
<protein>
    <recommendedName>
        <fullName evidence="13">AP complex mu/sigma subunit domain-containing protein</fullName>
    </recommendedName>
</protein>
<evidence type="ECO:0000256" key="5">
    <source>
        <dbReference type="ARBA" id="ARBA00022448"/>
    </source>
</evidence>
<evidence type="ECO:0000256" key="4">
    <source>
        <dbReference type="ARBA" id="ARBA00011775"/>
    </source>
</evidence>
<dbReference type="InterPro" id="IPR039652">
    <property type="entry name" value="Coatomer_zeta"/>
</dbReference>
<comment type="function">
    <text evidence="12">The coatomer is a cytosolic protein complex that binds to dilysine motifs and reversibly associates with Golgi non-clathrin-coated vesicles, which further mediate biosynthetic protein transport from the ER, via the Golgi up to the trans Golgi network. Coatomer complex is required for budding from Golgi membranes, and is essential for the retrograde Golgi-to-ER transport of dilysine-tagged proteins. The zeta subunit may be involved in regulating the coat assembly and, hence, the rate of biosynthetic protein transport due to its association-dissociation properties with the coatomer complex.</text>
</comment>
<organism evidence="14 15">
    <name type="scientific">Cavenderia fasciculata</name>
    <name type="common">Slime mold</name>
    <name type="synonym">Dictyostelium fasciculatum</name>
    <dbReference type="NCBI Taxonomy" id="261658"/>
    <lineage>
        <taxon>Eukaryota</taxon>
        <taxon>Amoebozoa</taxon>
        <taxon>Evosea</taxon>
        <taxon>Eumycetozoa</taxon>
        <taxon>Dictyostelia</taxon>
        <taxon>Acytosteliales</taxon>
        <taxon>Cavenderiaceae</taxon>
        <taxon>Cavenderia</taxon>
    </lineage>
</organism>
<keyword evidence="9" id="KW-0333">Golgi apparatus</keyword>
<dbReference type="EMBL" id="GL883010">
    <property type="protein sequence ID" value="EGG21543.1"/>
    <property type="molecule type" value="Genomic_DNA"/>
</dbReference>